<name>G3I153_CRIGR</name>
<evidence type="ECO:0000313" key="2">
    <source>
        <dbReference type="Proteomes" id="UP000001075"/>
    </source>
</evidence>
<evidence type="ECO:0000313" key="1">
    <source>
        <dbReference type="EMBL" id="EGW10814.1"/>
    </source>
</evidence>
<proteinExistence type="predicted"/>
<accession>G3I153</accession>
<gene>
    <name evidence="1" type="ORF">I79_017099</name>
</gene>
<protein>
    <submittedName>
        <fullName evidence="1">Uncharacterized protein</fullName>
    </submittedName>
</protein>
<dbReference type="EMBL" id="JH001049">
    <property type="protein sequence ID" value="EGW10814.1"/>
    <property type="molecule type" value="Genomic_DNA"/>
</dbReference>
<organism evidence="1 2">
    <name type="scientific">Cricetulus griseus</name>
    <name type="common">Chinese hamster</name>
    <name type="synonym">Cricetulus barabensis griseus</name>
    <dbReference type="NCBI Taxonomy" id="10029"/>
    <lineage>
        <taxon>Eukaryota</taxon>
        <taxon>Metazoa</taxon>
        <taxon>Chordata</taxon>
        <taxon>Craniata</taxon>
        <taxon>Vertebrata</taxon>
        <taxon>Euteleostomi</taxon>
        <taxon>Mammalia</taxon>
        <taxon>Eutheria</taxon>
        <taxon>Euarchontoglires</taxon>
        <taxon>Glires</taxon>
        <taxon>Rodentia</taxon>
        <taxon>Myomorpha</taxon>
        <taxon>Muroidea</taxon>
        <taxon>Cricetidae</taxon>
        <taxon>Cricetinae</taxon>
        <taxon>Cricetulus</taxon>
    </lineage>
</organism>
<dbReference type="AlphaFoldDB" id="G3I153"/>
<dbReference type="Proteomes" id="UP000001075">
    <property type="component" value="Unassembled WGS sequence"/>
</dbReference>
<reference evidence="2" key="1">
    <citation type="journal article" date="2011" name="Nat. Biotechnol.">
        <title>The genomic sequence of the Chinese hamster ovary (CHO)-K1 cell line.</title>
        <authorList>
            <person name="Xu X."/>
            <person name="Nagarajan H."/>
            <person name="Lewis N.E."/>
            <person name="Pan S."/>
            <person name="Cai Z."/>
            <person name="Liu X."/>
            <person name="Chen W."/>
            <person name="Xie M."/>
            <person name="Wang W."/>
            <person name="Hammond S."/>
            <person name="Andersen M.R."/>
            <person name="Neff N."/>
            <person name="Passarelli B."/>
            <person name="Koh W."/>
            <person name="Fan H.C."/>
            <person name="Wang J."/>
            <person name="Gui Y."/>
            <person name="Lee K.H."/>
            <person name="Betenbaugh M.J."/>
            <person name="Quake S.R."/>
            <person name="Famili I."/>
            <person name="Palsson B.O."/>
            <person name="Wang J."/>
        </authorList>
    </citation>
    <scope>NUCLEOTIDE SEQUENCE [LARGE SCALE GENOMIC DNA]</scope>
    <source>
        <strain evidence="2">CHO K1 cell line</strain>
    </source>
</reference>
<dbReference type="InParanoid" id="G3I153"/>
<sequence length="60" mass="6926">MSLSLPPTALPRPCILTTALGYLHRIPGFQSWILVFKGRSSWCWRRPRFRLVAGKANTYH</sequence>